<evidence type="ECO:0000256" key="2">
    <source>
        <dbReference type="ARBA" id="ARBA00023157"/>
    </source>
</evidence>
<keyword evidence="3" id="KW-0472">Membrane</keyword>
<dbReference type="Pfam" id="PF00024">
    <property type="entry name" value="PAN_1"/>
    <property type="match status" value="1"/>
</dbReference>
<protein>
    <recommendedName>
        <fullName evidence="4">Apple domain-containing protein</fullName>
    </recommendedName>
</protein>
<dbReference type="AlphaFoldDB" id="A0A812MU04"/>
<dbReference type="SUPFAM" id="SSF57414">
    <property type="entry name" value="Hairpin loop containing domain-like"/>
    <property type="match status" value="1"/>
</dbReference>
<keyword evidence="6" id="KW-1185">Reference proteome</keyword>
<feature type="domain" description="Apple" evidence="4">
    <location>
        <begin position="72"/>
        <end position="146"/>
    </location>
</feature>
<accession>A0A812MU04</accession>
<evidence type="ECO:0000256" key="3">
    <source>
        <dbReference type="SAM" id="Phobius"/>
    </source>
</evidence>
<dbReference type="GO" id="GO:0005576">
    <property type="term" value="C:extracellular region"/>
    <property type="evidence" value="ECO:0007669"/>
    <property type="project" value="InterPro"/>
</dbReference>
<keyword evidence="3" id="KW-1133">Transmembrane helix</keyword>
<evidence type="ECO:0000259" key="4">
    <source>
        <dbReference type="SMART" id="SM00223"/>
    </source>
</evidence>
<evidence type="ECO:0000256" key="1">
    <source>
        <dbReference type="ARBA" id="ARBA00022737"/>
    </source>
</evidence>
<organism evidence="5 6">
    <name type="scientific">Symbiodinium pilosum</name>
    <name type="common">Dinoflagellate</name>
    <dbReference type="NCBI Taxonomy" id="2952"/>
    <lineage>
        <taxon>Eukaryota</taxon>
        <taxon>Sar</taxon>
        <taxon>Alveolata</taxon>
        <taxon>Dinophyceae</taxon>
        <taxon>Suessiales</taxon>
        <taxon>Symbiodiniaceae</taxon>
        <taxon>Symbiodinium</taxon>
    </lineage>
</organism>
<feature type="transmembrane region" description="Helical" evidence="3">
    <location>
        <begin position="30"/>
        <end position="48"/>
    </location>
</feature>
<reference evidence="5" key="1">
    <citation type="submission" date="2021-02" db="EMBL/GenBank/DDBJ databases">
        <authorList>
            <person name="Dougan E. K."/>
            <person name="Rhodes N."/>
            <person name="Thang M."/>
            <person name="Chan C."/>
        </authorList>
    </citation>
    <scope>NUCLEOTIDE SEQUENCE</scope>
</reference>
<evidence type="ECO:0000313" key="5">
    <source>
        <dbReference type="EMBL" id="CAE7267142.1"/>
    </source>
</evidence>
<keyword evidence="3" id="KW-0812">Transmembrane</keyword>
<sequence length="268" mass="27972">MVLASSGSDVEELLENPERSRSRMPFSTRIALALAGVGLVATALLLLLQRNQASSTGLRSRMHVFLGLDETCIKKGMFYSDPHKMDGTSRTVETSIEACQQRCGNTAGCAHFTYWPDGGCMVTDASSMARAAPYQYSDIVSGPPWCGGRPGVDGILFGAEAAVGSDIYSGSKTREVMAPPPGVNGTTCSAYPACVHVGISQGNCCPNDDKVTLGCCKGFQPPMVKALPITLGAECTLFPGCANVTGSCCPAADGTRLACCDAPLMPLI</sequence>
<comment type="caution">
    <text evidence="5">The sequence shown here is derived from an EMBL/GenBank/DDBJ whole genome shotgun (WGS) entry which is preliminary data.</text>
</comment>
<dbReference type="EMBL" id="CAJNIZ010008413">
    <property type="protein sequence ID" value="CAE7267142.1"/>
    <property type="molecule type" value="Genomic_DNA"/>
</dbReference>
<evidence type="ECO:0000313" key="6">
    <source>
        <dbReference type="Proteomes" id="UP000649617"/>
    </source>
</evidence>
<dbReference type="OrthoDB" id="409453at2759"/>
<keyword evidence="1" id="KW-0677">Repeat</keyword>
<dbReference type="Proteomes" id="UP000649617">
    <property type="component" value="Unassembled WGS sequence"/>
</dbReference>
<dbReference type="GO" id="GO:0006508">
    <property type="term" value="P:proteolysis"/>
    <property type="evidence" value="ECO:0007669"/>
    <property type="project" value="InterPro"/>
</dbReference>
<name>A0A812MU04_SYMPI</name>
<dbReference type="InterPro" id="IPR000177">
    <property type="entry name" value="Apple"/>
</dbReference>
<proteinExistence type="predicted"/>
<gene>
    <name evidence="5" type="ORF">SPIL2461_LOCUS5791</name>
</gene>
<dbReference type="InterPro" id="IPR003609">
    <property type="entry name" value="Pan_app"/>
</dbReference>
<keyword evidence="2" id="KW-1015">Disulfide bond</keyword>
<dbReference type="Gene3D" id="3.50.4.10">
    <property type="entry name" value="Hepatocyte Growth Factor"/>
    <property type="match status" value="1"/>
</dbReference>
<dbReference type="SMART" id="SM00223">
    <property type="entry name" value="APPLE"/>
    <property type="match status" value="1"/>
</dbReference>